<dbReference type="PROSITE" id="PS50222">
    <property type="entry name" value="EF_HAND_2"/>
    <property type="match status" value="1"/>
</dbReference>
<dbReference type="Proteomes" id="UP000076925">
    <property type="component" value="Unassembled WGS sequence"/>
</dbReference>
<feature type="domain" description="EF-hand" evidence="1">
    <location>
        <begin position="229"/>
        <end position="264"/>
    </location>
</feature>
<dbReference type="InterPro" id="IPR002048">
    <property type="entry name" value="EF_hand_dom"/>
</dbReference>
<dbReference type="RefSeq" id="WP_017745792.1">
    <property type="nucleotide sequence ID" value="NZ_KQ976354.1"/>
</dbReference>
<evidence type="ECO:0000313" key="2">
    <source>
        <dbReference type="EMBL" id="KYC38592.1"/>
    </source>
</evidence>
<evidence type="ECO:0000313" key="3">
    <source>
        <dbReference type="Proteomes" id="UP000076925"/>
    </source>
</evidence>
<keyword evidence="3" id="KW-1185">Reference proteome</keyword>
<dbReference type="InterPro" id="IPR018247">
    <property type="entry name" value="EF_Hand_1_Ca_BS"/>
</dbReference>
<proteinExistence type="predicted"/>
<dbReference type="Gene3D" id="3.90.25.10">
    <property type="entry name" value="UDP-galactose 4-epimerase, domain 1"/>
    <property type="match status" value="1"/>
</dbReference>
<dbReference type="Gene3D" id="3.40.50.720">
    <property type="entry name" value="NAD(P)-binding Rossmann-like Domain"/>
    <property type="match status" value="1"/>
</dbReference>
<organism evidence="2 3">
    <name type="scientific">Scytonema hofmannii PCC 7110</name>
    <dbReference type="NCBI Taxonomy" id="128403"/>
    <lineage>
        <taxon>Bacteria</taxon>
        <taxon>Bacillati</taxon>
        <taxon>Cyanobacteriota</taxon>
        <taxon>Cyanophyceae</taxon>
        <taxon>Nostocales</taxon>
        <taxon>Scytonemataceae</taxon>
        <taxon>Scytonema</taxon>
    </lineage>
</organism>
<dbReference type="PROSITE" id="PS00018">
    <property type="entry name" value="EF_HAND_1"/>
    <property type="match status" value="1"/>
</dbReference>
<dbReference type="GO" id="GO:0005509">
    <property type="term" value="F:calcium ion binding"/>
    <property type="evidence" value="ECO:0007669"/>
    <property type="project" value="InterPro"/>
</dbReference>
<sequence length="278" mass="30408">MLADKTLVSTSASTFIVFASDAHYAPAMQLMSLLTDAPSSKIRALKRFGIVASANSAIEWLNINTVSLDVIQEYFRGAETAFVFIMPTDLSDVNQLTRSLLEIATEAGVRRFAWVAPACGAGTELGSRLTEAANLVRSSGLETLVLTHAPLLSDLLEHKKELKFRRTLSLPLGNSSLPWLAPDVIANGLYKWVLGELNNQPPELLTGSTQLIGQDIARGLSDVLTQTMNPRQFAQLRFQAIDLDRSGHIDAAELFPYLLDLAKTKRSLSLSPQGRVMR</sequence>
<reference evidence="2 3" key="1">
    <citation type="journal article" date="2013" name="Genome Biol. Evol.">
        <title>Genomes of Stigonematalean cyanobacteria (subsection V) and the evolution of oxygenic photosynthesis from prokaryotes to plastids.</title>
        <authorList>
            <person name="Dagan T."/>
            <person name="Roettger M."/>
            <person name="Stucken K."/>
            <person name="Landan G."/>
            <person name="Koch R."/>
            <person name="Major P."/>
            <person name="Gould S.B."/>
            <person name="Goremykin V.V."/>
            <person name="Rippka R."/>
            <person name="Tandeau de Marsac N."/>
            <person name="Gugger M."/>
            <person name="Lockhart P.J."/>
            <person name="Allen J.F."/>
            <person name="Brune I."/>
            <person name="Maus I."/>
            <person name="Puhler A."/>
            <person name="Martin W.F."/>
        </authorList>
    </citation>
    <scope>NUCLEOTIDE SEQUENCE [LARGE SCALE GENOMIC DNA]</scope>
    <source>
        <strain evidence="2 3">PCC 7110</strain>
    </source>
</reference>
<dbReference type="STRING" id="128403.WA1_36015"/>
<dbReference type="AlphaFoldDB" id="A0A139X1S9"/>
<dbReference type="EMBL" id="ANNX02000040">
    <property type="protein sequence ID" value="KYC38592.1"/>
    <property type="molecule type" value="Genomic_DNA"/>
</dbReference>
<comment type="caution">
    <text evidence="2">The sequence shown here is derived from an EMBL/GenBank/DDBJ whole genome shotgun (WGS) entry which is preliminary data.</text>
</comment>
<protein>
    <recommendedName>
        <fullName evidence="1">EF-hand domain-containing protein</fullName>
    </recommendedName>
</protein>
<accession>A0A139X1S9</accession>
<evidence type="ECO:0000259" key="1">
    <source>
        <dbReference type="PROSITE" id="PS50222"/>
    </source>
</evidence>
<gene>
    <name evidence="2" type="ORF">WA1_36015</name>
</gene>
<name>A0A139X1S9_9CYAN</name>
<dbReference type="OrthoDB" id="3398374at2"/>